<dbReference type="Pfam" id="PF00669">
    <property type="entry name" value="Flagellin_N"/>
    <property type="match status" value="1"/>
</dbReference>
<dbReference type="STRING" id="282197.SAMN04488517_10254"/>
<dbReference type="InterPro" id="IPR001029">
    <property type="entry name" value="Flagellin_N"/>
</dbReference>
<comment type="subcellular location">
    <subcellularLocation>
        <location evidence="3">Secreted</location>
    </subcellularLocation>
    <subcellularLocation>
        <location evidence="3">Bacterial flagellum</location>
    </subcellularLocation>
</comment>
<evidence type="ECO:0000256" key="3">
    <source>
        <dbReference type="RuleBase" id="RU362073"/>
    </source>
</evidence>
<dbReference type="Pfam" id="PF00700">
    <property type="entry name" value="Flagellin_C"/>
    <property type="match status" value="1"/>
</dbReference>
<evidence type="ECO:0000313" key="7">
    <source>
        <dbReference type="Proteomes" id="UP000048908"/>
    </source>
</evidence>
<dbReference type="PANTHER" id="PTHR42792:SF2">
    <property type="entry name" value="FLAGELLIN"/>
    <property type="match status" value="1"/>
</dbReference>
<dbReference type="Gene3D" id="1.20.1330.10">
    <property type="entry name" value="f41 fragment of flagellin, N-terminal domain"/>
    <property type="match status" value="2"/>
</dbReference>
<dbReference type="Proteomes" id="UP000048908">
    <property type="component" value="Unassembled WGS sequence"/>
</dbReference>
<evidence type="ECO:0000259" key="4">
    <source>
        <dbReference type="Pfam" id="PF00669"/>
    </source>
</evidence>
<dbReference type="InterPro" id="IPR001492">
    <property type="entry name" value="Flagellin"/>
</dbReference>
<organism evidence="6 7">
    <name type="scientific">Jannaschia rubra</name>
    <dbReference type="NCBI Taxonomy" id="282197"/>
    <lineage>
        <taxon>Bacteria</taxon>
        <taxon>Pseudomonadati</taxon>
        <taxon>Pseudomonadota</taxon>
        <taxon>Alphaproteobacteria</taxon>
        <taxon>Rhodobacterales</taxon>
        <taxon>Roseobacteraceae</taxon>
        <taxon>Jannaschia</taxon>
    </lineage>
</organism>
<proteinExistence type="inferred from homology"/>
<comment type="similarity">
    <text evidence="1 3">Belongs to the bacterial flagellin family.</text>
</comment>
<dbReference type="GO" id="GO:0005198">
    <property type="term" value="F:structural molecule activity"/>
    <property type="evidence" value="ECO:0007669"/>
    <property type="project" value="UniProtKB-UniRule"/>
</dbReference>
<dbReference type="PANTHER" id="PTHR42792">
    <property type="entry name" value="FLAGELLIN"/>
    <property type="match status" value="1"/>
</dbReference>
<evidence type="ECO:0000256" key="2">
    <source>
        <dbReference type="ARBA" id="ARBA00023143"/>
    </source>
</evidence>
<keyword evidence="7" id="KW-1185">Reference proteome</keyword>
<dbReference type="InterPro" id="IPR046358">
    <property type="entry name" value="Flagellin_C"/>
</dbReference>
<dbReference type="AlphaFoldDB" id="A0A0M6XSQ4"/>
<dbReference type="SUPFAM" id="SSF64518">
    <property type="entry name" value="Phase 1 flagellin"/>
    <property type="match status" value="1"/>
</dbReference>
<accession>A0A0M6XSQ4</accession>
<gene>
    <name evidence="6" type="primary">fliC</name>
    <name evidence="6" type="ORF">JAN5088_02006</name>
</gene>
<protein>
    <recommendedName>
        <fullName evidence="3">Flagellin</fullName>
    </recommendedName>
</protein>
<keyword evidence="6" id="KW-0969">Cilium</keyword>
<comment type="function">
    <text evidence="3">Flagellin is the subunit protein which polymerizes to form the filaments of bacterial flagella.</text>
</comment>
<keyword evidence="3" id="KW-0964">Secreted</keyword>
<keyword evidence="2 3" id="KW-0975">Bacterial flagellum</keyword>
<keyword evidence="6" id="KW-0966">Cell projection</keyword>
<dbReference type="GO" id="GO:0009288">
    <property type="term" value="C:bacterial-type flagellum"/>
    <property type="evidence" value="ECO:0007669"/>
    <property type="project" value="UniProtKB-SubCell"/>
</dbReference>
<feature type="domain" description="Flagellin N-terminal" evidence="4">
    <location>
        <begin position="16"/>
        <end position="151"/>
    </location>
</feature>
<evidence type="ECO:0000313" key="6">
    <source>
        <dbReference type="EMBL" id="CTQ33225.1"/>
    </source>
</evidence>
<evidence type="ECO:0000256" key="1">
    <source>
        <dbReference type="ARBA" id="ARBA00005709"/>
    </source>
</evidence>
<keyword evidence="6" id="KW-0282">Flagellum</keyword>
<dbReference type="GO" id="GO:0005576">
    <property type="term" value="C:extracellular region"/>
    <property type="evidence" value="ECO:0007669"/>
    <property type="project" value="UniProtKB-SubCell"/>
</dbReference>
<feature type="domain" description="Flagellin C-terminal" evidence="5">
    <location>
        <begin position="352"/>
        <end position="436"/>
    </location>
</feature>
<reference evidence="6 7" key="1">
    <citation type="submission" date="2015-07" db="EMBL/GenBank/DDBJ databases">
        <authorList>
            <person name="Noorani M."/>
        </authorList>
    </citation>
    <scope>NUCLEOTIDE SEQUENCE [LARGE SCALE GENOMIC DNA]</scope>
    <source>
        <strain evidence="6 7">CECT 5088</strain>
    </source>
</reference>
<sequence>MPAKRAHSKEYTMSSILTNNGAMVALQTLKSVNKGLGQTQNEISTGKSVASAKDNSAIWAISKQMDSDVKGFKAISESLSLGQSTVTVARNAAETITDLLTNIKGKIVAAQEANVDRGKIQTDIAALTKQIESVVGAAQFNGLNLLDGTSTEAVDVLSSLDRNASGVKASSISVERQNLSLDATATTATFGPTAANDASLIQNGAAADDSVVAVASGAGQEISIESVQSGASYRIVLGDVQLKADGGGTAVGARTFEYVANTGDSAETVSRNLRSQVSAYLGASTDNGDYTVVSNGTDPSKFTINNASGVALNVNVEAATGGTPGTSATGNGLGALKAIDVSSEVGAGNALAAIDDLIETAIDAAASFGSAQGRIETQSDFVSKLSDSLKSGIGALVDADMEEASARLQALQVQQQLATQSLSIANQAPQSILSLFR</sequence>
<evidence type="ECO:0000259" key="5">
    <source>
        <dbReference type="Pfam" id="PF00700"/>
    </source>
</evidence>
<dbReference type="EMBL" id="CXPG01000020">
    <property type="protein sequence ID" value="CTQ33225.1"/>
    <property type="molecule type" value="Genomic_DNA"/>
</dbReference>
<name>A0A0M6XSQ4_9RHOB</name>